<dbReference type="GO" id="GO:0006357">
    <property type="term" value="P:regulation of transcription by RNA polymerase II"/>
    <property type="evidence" value="ECO:0007669"/>
    <property type="project" value="InterPro"/>
</dbReference>
<proteinExistence type="inferred from homology"/>
<evidence type="ECO:0000256" key="1">
    <source>
        <dbReference type="ARBA" id="ARBA00004123"/>
    </source>
</evidence>
<comment type="subunit">
    <text evidence="6">Component of the Mediator complex.</text>
</comment>
<keyword evidence="6" id="KW-0010">Activator</keyword>
<dbReference type="GO" id="GO:0070847">
    <property type="term" value="C:core mediator complex"/>
    <property type="evidence" value="ECO:0007669"/>
    <property type="project" value="TreeGrafter"/>
</dbReference>
<feature type="non-terminal residue" evidence="7">
    <location>
        <position position="85"/>
    </location>
</feature>
<dbReference type="PANTHER" id="PTHR21428">
    <property type="entry name" value="MEDIATOR OF RNA POLYMERASE II TRANSCRIPTION SUBUNIT 7"/>
    <property type="match status" value="1"/>
</dbReference>
<organism evidence="7 8">
    <name type="scientific">Teladorsagia circumcincta</name>
    <name type="common">Brown stomach worm</name>
    <name type="synonym">Ostertagia circumcincta</name>
    <dbReference type="NCBI Taxonomy" id="45464"/>
    <lineage>
        <taxon>Eukaryota</taxon>
        <taxon>Metazoa</taxon>
        <taxon>Ecdysozoa</taxon>
        <taxon>Nematoda</taxon>
        <taxon>Chromadorea</taxon>
        <taxon>Rhabditida</taxon>
        <taxon>Rhabditina</taxon>
        <taxon>Rhabditomorpha</taxon>
        <taxon>Strongyloidea</taxon>
        <taxon>Trichostrongylidae</taxon>
        <taxon>Teladorsagia</taxon>
    </lineage>
</organism>
<keyword evidence="8" id="KW-1185">Reference proteome</keyword>
<comment type="similarity">
    <text evidence="2 6">Belongs to the Mediator complex subunit 7 family.</text>
</comment>
<reference evidence="7 8" key="1">
    <citation type="submission" date="2015-09" db="EMBL/GenBank/DDBJ databases">
        <title>Draft genome of the parasitic nematode Teladorsagia circumcincta isolate WARC Sus (inbred).</title>
        <authorList>
            <person name="Mitreva M."/>
        </authorList>
    </citation>
    <scope>NUCLEOTIDE SEQUENCE [LARGE SCALE GENOMIC DNA]</scope>
    <source>
        <strain evidence="7 8">S</strain>
    </source>
</reference>
<evidence type="ECO:0000313" key="7">
    <source>
        <dbReference type="EMBL" id="PIO66042.1"/>
    </source>
</evidence>
<evidence type="ECO:0000256" key="5">
    <source>
        <dbReference type="ARBA" id="ARBA00023242"/>
    </source>
</evidence>
<dbReference type="InterPro" id="IPR009244">
    <property type="entry name" value="Mediatior_Med7"/>
</dbReference>
<evidence type="ECO:0000256" key="3">
    <source>
        <dbReference type="ARBA" id="ARBA00023015"/>
    </source>
</evidence>
<keyword evidence="3 6" id="KW-0805">Transcription regulation</keyword>
<dbReference type="GO" id="GO:0016592">
    <property type="term" value="C:mediator complex"/>
    <property type="evidence" value="ECO:0007669"/>
    <property type="project" value="InterPro"/>
</dbReference>
<comment type="function">
    <text evidence="6">Component of the Mediator complex, a coactivator involved in the regulated transcription of nearly all RNA polymerase II-dependent genes. Mediator functions as a bridge to convey information from gene-specific regulatory proteins to the basal RNA polymerase II transcription machinery.</text>
</comment>
<dbReference type="EMBL" id="KZ348548">
    <property type="protein sequence ID" value="PIO66042.1"/>
    <property type="molecule type" value="Genomic_DNA"/>
</dbReference>
<comment type="subcellular location">
    <subcellularLocation>
        <location evidence="1 6">Nucleus</location>
    </subcellularLocation>
</comment>
<keyword evidence="5 6" id="KW-0539">Nucleus</keyword>
<dbReference type="Gene3D" id="6.10.140.200">
    <property type="match status" value="1"/>
</dbReference>
<dbReference type="GO" id="GO:0003712">
    <property type="term" value="F:transcription coregulator activity"/>
    <property type="evidence" value="ECO:0007669"/>
    <property type="project" value="InterPro"/>
</dbReference>
<evidence type="ECO:0000256" key="2">
    <source>
        <dbReference type="ARBA" id="ARBA00009994"/>
    </source>
</evidence>
<dbReference type="SUPFAM" id="SSF140718">
    <property type="entry name" value="Mediator hinge subcomplex-like"/>
    <property type="match status" value="1"/>
</dbReference>
<dbReference type="OrthoDB" id="10253553at2759"/>
<evidence type="ECO:0000256" key="6">
    <source>
        <dbReference type="RuleBase" id="RU364060"/>
    </source>
</evidence>
<dbReference type="Pfam" id="PF05983">
    <property type="entry name" value="Med7"/>
    <property type="match status" value="1"/>
</dbReference>
<protein>
    <recommendedName>
        <fullName evidence="6">Mediator of RNA polymerase II transcription subunit 7</fullName>
    </recommendedName>
</protein>
<dbReference type="PANTHER" id="PTHR21428:SF11">
    <property type="entry name" value="MEDIATOR OF RNA POLYMERASE II TRANSCRIPTION SUBUNIT 7"/>
    <property type="match status" value="1"/>
</dbReference>
<sequence>MDNVWAFQLARKHDRSVVVACLDLLDILVRCPDHPERNEKINDIQTIIINMHHLINKYCPLQKWLCYLNNLGFRGDVLQLKLVLQ</sequence>
<dbReference type="InterPro" id="IPR044888">
    <property type="entry name" value="Mediatior_Med7_sf"/>
</dbReference>
<accession>A0A2G9U8K8</accession>
<evidence type="ECO:0000313" key="8">
    <source>
        <dbReference type="Proteomes" id="UP000230423"/>
    </source>
</evidence>
<dbReference type="InterPro" id="IPR037212">
    <property type="entry name" value="Med7/Med21-like"/>
</dbReference>
<keyword evidence="4 6" id="KW-0804">Transcription</keyword>
<gene>
    <name evidence="7" type="ORF">TELCIR_12259</name>
</gene>
<evidence type="ECO:0000256" key="4">
    <source>
        <dbReference type="ARBA" id="ARBA00023163"/>
    </source>
</evidence>
<dbReference type="Proteomes" id="UP000230423">
    <property type="component" value="Unassembled WGS sequence"/>
</dbReference>
<name>A0A2G9U8K8_TELCI</name>
<dbReference type="AlphaFoldDB" id="A0A2G9U8K8"/>